<evidence type="ECO:0008006" key="4">
    <source>
        <dbReference type="Google" id="ProtNLM"/>
    </source>
</evidence>
<dbReference type="KEGG" id="xba:C7S18_22270"/>
<dbReference type="AlphaFoldDB" id="A0A2P1PY10"/>
<sequence>MNVLKSLLLALPLLGLTACAEHMQMVKARDAQDLAEFKRFAGEPIKRVRGFTPIDRWRSFDDQNFAIWIGTNRAYLISLRRPCFDLHHQLQIRITGGTGTVDSMLSRVEFDQQRCRIQEIRPLDDKARRAERLTVAANF</sequence>
<evidence type="ECO:0000256" key="1">
    <source>
        <dbReference type="SAM" id="SignalP"/>
    </source>
</evidence>
<protein>
    <recommendedName>
        <fullName evidence="4">Lipoprotein</fullName>
    </recommendedName>
</protein>
<dbReference type="PROSITE" id="PS51257">
    <property type="entry name" value="PROKAR_LIPOPROTEIN"/>
    <property type="match status" value="1"/>
</dbReference>
<dbReference type="Pfam" id="PF20101">
    <property type="entry name" value="DUF6491"/>
    <property type="match status" value="1"/>
</dbReference>
<keyword evidence="3" id="KW-1185">Reference proteome</keyword>
<evidence type="ECO:0000313" key="3">
    <source>
        <dbReference type="Proteomes" id="UP000241074"/>
    </source>
</evidence>
<organism evidence="2 3">
    <name type="scientific">Ahniella affigens</name>
    <dbReference type="NCBI Taxonomy" id="2021234"/>
    <lineage>
        <taxon>Bacteria</taxon>
        <taxon>Pseudomonadati</taxon>
        <taxon>Pseudomonadota</taxon>
        <taxon>Gammaproteobacteria</taxon>
        <taxon>Lysobacterales</taxon>
        <taxon>Rhodanobacteraceae</taxon>
        <taxon>Ahniella</taxon>
    </lineage>
</organism>
<keyword evidence="1" id="KW-0732">Signal</keyword>
<dbReference type="RefSeq" id="WP_106893650.1">
    <property type="nucleotide sequence ID" value="NZ_CP027860.1"/>
</dbReference>
<dbReference type="OrthoDB" id="6047015at2"/>
<name>A0A2P1PY10_9GAMM</name>
<reference evidence="2 3" key="1">
    <citation type="submission" date="2018-03" db="EMBL/GenBank/DDBJ databases">
        <title>Ahniella affigens gen. nov., sp. nov., a gammaproteobacterium isolated from sandy soil near a stream.</title>
        <authorList>
            <person name="Ko Y."/>
            <person name="Kim J.-H."/>
        </authorList>
    </citation>
    <scope>NUCLEOTIDE SEQUENCE [LARGE SCALE GENOMIC DNA]</scope>
    <source>
        <strain evidence="2 3">D13</strain>
    </source>
</reference>
<feature type="chain" id="PRO_5015171185" description="Lipoprotein" evidence="1">
    <location>
        <begin position="21"/>
        <end position="139"/>
    </location>
</feature>
<proteinExistence type="predicted"/>
<dbReference type="EMBL" id="CP027860">
    <property type="protein sequence ID" value="AVP99731.1"/>
    <property type="molecule type" value="Genomic_DNA"/>
</dbReference>
<reference evidence="2 3" key="2">
    <citation type="submission" date="2018-03" db="EMBL/GenBank/DDBJ databases">
        <authorList>
            <person name="Keele B.F."/>
        </authorList>
    </citation>
    <scope>NUCLEOTIDE SEQUENCE [LARGE SCALE GENOMIC DNA]</scope>
    <source>
        <strain evidence="2 3">D13</strain>
    </source>
</reference>
<evidence type="ECO:0000313" key="2">
    <source>
        <dbReference type="EMBL" id="AVP99731.1"/>
    </source>
</evidence>
<dbReference type="InterPro" id="IPR045500">
    <property type="entry name" value="DUF6491"/>
</dbReference>
<gene>
    <name evidence="2" type="ORF">C7S18_22270</name>
</gene>
<feature type="signal peptide" evidence="1">
    <location>
        <begin position="1"/>
        <end position="20"/>
    </location>
</feature>
<accession>A0A2P1PY10</accession>
<dbReference type="Proteomes" id="UP000241074">
    <property type="component" value="Chromosome"/>
</dbReference>